<keyword evidence="6" id="KW-1185">Reference proteome</keyword>
<comment type="caution">
    <text evidence="5">The sequence shown here is derived from an EMBL/GenBank/DDBJ whole genome shotgun (WGS) entry which is preliminary data.</text>
</comment>
<accession>A0ABT3ZPI3</accession>
<dbReference type="PANTHER" id="PTHR21599:SF0">
    <property type="entry name" value="GLYCERATE KINASE"/>
    <property type="match status" value="1"/>
</dbReference>
<dbReference type="GO" id="GO:0016301">
    <property type="term" value="F:kinase activity"/>
    <property type="evidence" value="ECO:0007669"/>
    <property type="project" value="UniProtKB-KW"/>
</dbReference>
<evidence type="ECO:0000313" key="5">
    <source>
        <dbReference type="EMBL" id="MCY0388140.1"/>
    </source>
</evidence>
<organism evidence="5 6">
    <name type="scientific">Robbsia betulipollinis</name>
    <dbReference type="NCBI Taxonomy" id="2981849"/>
    <lineage>
        <taxon>Bacteria</taxon>
        <taxon>Pseudomonadati</taxon>
        <taxon>Pseudomonadota</taxon>
        <taxon>Betaproteobacteria</taxon>
        <taxon>Burkholderiales</taxon>
        <taxon>Burkholderiaceae</taxon>
        <taxon>Robbsia</taxon>
    </lineage>
</organism>
<keyword evidence="3 4" id="KW-0418">Kinase</keyword>
<evidence type="ECO:0000256" key="1">
    <source>
        <dbReference type="ARBA" id="ARBA00006284"/>
    </source>
</evidence>
<dbReference type="Pfam" id="PF02595">
    <property type="entry name" value="Gly_kinase"/>
    <property type="match status" value="1"/>
</dbReference>
<dbReference type="NCBIfam" id="TIGR00045">
    <property type="entry name" value="glycerate kinase"/>
    <property type="match status" value="1"/>
</dbReference>
<evidence type="ECO:0000256" key="3">
    <source>
        <dbReference type="ARBA" id="ARBA00022777"/>
    </source>
</evidence>
<dbReference type="SUPFAM" id="SSF110738">
    <property type="entry name" value="Glycerate kinase I"/>
    <property type="match status" value="1"/>
</dbReference>
<evidence type="ECO:0000256" key="2">
    <source>
        <dbReference type="ARBA" id="ARBA00022679"/>
    </source>
</evidence>
<dbReference type="InterPro" id="IPR018197">
    <property type="entry name" value="Glycerate_kinase_RE-like"/>
</dbReference>
<sequence>MPLPVPLPVPPLAPVIVIAPDSFKGSLGAAAVAAAIATGLRRALPDAQLRLRPMADGGEGTRDAFMTGSARRHDVMVTDAAGGRRPAPVALLAAGGAVIESAEIVGITDPHGMRAPVEQRSSRGVGDALRALLDLAHAEHDGVREVFVALGGSSTNDGGAGMLVALGARLLDAAGQDVPPVPEAFARIARIDPAGLDARLAGLSLVAMSDVDNPLCGEHGATAVFGPQKGVRADRIAMLDAALGHYADCLERAMGRGARALPGAGAAGGLGYALLMLGARFAPGARVLADHIGLAPALQDADWLITGEGRSDAQTLRGKAPFVASQYARDAGVCATLLSGAVERTARAALGAHFTGCFSIVPGPMAREEAIRDAAALLADAAEHLARLRFGR</sequence>
<protein>
    <submittedName>
        <fullName evidence="5">Glycerate kinase</fullName>
    </submittedName>
</protein>
<dbReference type="Gene3D" id="3.40.50.10350">
    <property type="entry name" value="Glycerate kinase, domain 1"/>
    <property type="match status" value="1"/>
</dbReference>
<keyword evidence="2 4" id="KW-0808">Transferase</keyword>
<evidence type="ECO:0000256" key="4">
    <source>
        <dbReference type="PIRNR" id="PIRNR006078"/>
    </source>
</evidence>
<evidence type="ECO:0000313" key="6">
    <source>
        <dbReference type="Proteomes" id="UP001082899"/>
    </source>
</evidence>
<dbReference type="Proteomes" id="UP001082899">
    <property type="component" value="Unassembled WGS sequence"/>
</dbReference>
<dbReference type="PANTHER" id="PTHR21599">
    <property type="entry name" value="GLYCERATE KINASE"/>
    <property type="match status" value="1"/>
</dbReference>
<dbReference type="Gene3D" id="3.90.1510.10">
    <property type="entry name" value="Glycerate kinase, domain 2"/>
    <property type="match status" value="1"/>
</dbReference>
<gene>
    <name evidence="5" type="ORF">OVY01_13010</name>
</gene>
<proteinExistence type="inferred from homology"/>
<reference evidence="5" key="1">
    <citation type="submission" date="2022-11" db="EMBL/GenBank/DDBJ databases">
        <title>Robbsia betulipollinis sp. nov., isolated from pollen of birch (Betula pendula).</title>
        <authorList>
            <person name="Shi H."/>
            <person name="Ambika Manirajan B."/>
            <person name="Ratering S."/>
            <person name="Geissler-Plaum R."/>
            <person name="Schnell S."/>
        </authorList>
    </citation>
    <scope>NUCLEOTIDE SEQUENCE</scope>
    <source>
        <strain evidence="5">Bb-Pol-6</strain>
    </source>
</reference>
<comment type="similarity">
    <text evidence="1 4">Belongs to the glycerate kinase type-1 family.</text>
</comment>
<dbReference type="EMBL" id="JAPMXC010000002">
    <property type="protein sequence ID" value="MCY0388140.1"/>
    <property type="molecule type" value="Genomic_DNA"/>
</dbReference>
<dbReference type="InterPro" id="IPR018193">
    <property type="entry name" value="Glyc_kinase_flavodox-like_fold"/>
</dbReference>
<dbReference type="InterPro" id="IPR004381">
    <property type="entry name" value="Glycerate_kinase"/>
</dbReference>
<name>A0ABT3ZPI3_9BURK</name>
<dbReference type="RefSeq" id="WP_267848013.1">
    <property type="nucleotide sequence ID" value="NZ_JAPMXC010000002.1"/>
</dbReference>
<dbReference type="PIRSF" id="PIRSF006078">
    <property type="entry name" value="GlxK"/>
    <property type="match status" value="1"/>
</dbReference>
<dbReference type="InterPro" id="IPR036129">
    <property type="entry name" value="Glycerate_kinase_sf"/>
</dbReference>